<reference evidence="7" key="1">
    <citation type="journal article" date="2020" name="Stud. Mycol.">
        <title>101 Dothideomycetes genomes: a test case for predicting lifestyles and emergence of pathogens.</title>
        <authorList>
            <person name="Haridas S."/>
            <person name="Albert R."/>
            <person name="Binder M."/>
            <person name="Bloem J."/>
            <person name="Labutti K."/>
            <person name="Salamov A."/>
            <person name="Andreopoulos B."/>
            <person name="Baker S."/>
            <person name="Barry K."/>
            <person name="Bills G."/>
            <person name="Bluhm B."/>
            <person name="Cannon C."/>
            <person name="Castanera R."/>
            <person name="Culley D."/>
            <person name="Daum C."/>
            <person name="Ezra D."/>
            <person name="Gonzalez J."/>
            <person name="Henrissat B."/>
            <person name="Kuo A."/>
            <person name="Liang C."/>
            <person name="Lipzen A."/>
            <person name="Lutzoni F."/>
            <person name="Magnuson J."/>
            <person name="Mondo S."/>
            <person name="Nolan M."/>
            <person name="Ohm R."/>
            <person name="Pangilinan J."/>
            <person name="Park H.-J."/>
            <person name="Ramirez L."/>
            <person name="Alfaro M."/>
            <person name="Sun H."/>
            <person name="Tritt A."/>
            <person name="Yoshinaga Y."/>
            <person name="Zwiers L.-H."/>
            <person name="Turgeon B."/>
            <person name="Goodwin S."/>
            <person name="Spatafora J."/>
            <person name="Crous P."/>
            <person name="Grigoriev I."/>
        </authorList>
    </citation>
    <scope>NUCLEOTIDE SEQUENCE</scope>
    <source>
        <strain evidence="7">CBS 183.55</strain>
    </source>
</reference>
<comment type="subcellular location">
    <subcellularLocation>
        <location evidence="1">Endomembrane system</location>
        <topology evidence="1">Multi-pass membrane protein</topology>
    </subcellularLocation>
</comment>
<dbReference type="OrthoDB" id="5525680at2759"/>
<protein>
    <recommendedName>
        <fullName evidence="6">DUF202 domain-containing protein</fullName>
    </recommendedName>
</protein>
<dbReference type="Proteomes" id="UP000800082">
    <property type="component" value="Unassembled WGS sequence"/>
</dbReference>
<organism evidence="7 8">
    <name type="scientific">Didymella exigua CBS 183.55</name>
    <dbReference type="NCBI Taxonomy" id="1150837"/>
    <lineage>
        <taxon>Eukaryota</taxon>
        <taxon>Fungi</taxon>
        <taxon>Dikarya</taxon>
        <taxon>Ascomycota</taxon>
        <taxon>Pezizomycotina</taxon>
        <taxon>Dothideomycetes</taxon>
        <taxon>Pleosporomycetidae</taxon>
        <taxon>Pleosporales</taxon>
        <taxon>Pleosporineae</taxon>
        <taxon>Didymellaceae</taxon>
        <taxon>Didymella</taxon>
    </lineage>
</organism>
<dbReference type="InterPro" id="IPR052053">
    <property type="entry name" value="IM_YidH-like"/>
</dbReference>
<evidence type="ECO:0000256" key="5">
    <source>
        <dbReference type="SAM" id="Phobius"/>
    </source>
</evidence>
<gene>
    <name evidence="7" type="ORF">M421DRAFT_301871</name>
</gene>
<feature type="transmembrane region" description="Helical" evidence="5">
    <location>
        <begin position="80"/>
        <end position="97"/>
    </location>
</feature>
<dbReference type="PANTHER" id="PTHR34187">
    <property type="entry name" value="FGR18P"/>
    <property type="match status" value="1"/>
</dbReference>
<evidence type="ECO:0000313" key="7">
    <source>
        <dbReference type="EMBL" id="KAF1923950.1"/>
    </source>
</evidence>
<keyword evidence="4 5" id="KW-0472">Membrane</keyword>
<feature type="transmembrane region" description="Helical" evidence="5">
    <location>
        <begin position="109"/>
        <end position="133"/>
    </location>
</feature>
<feature type="transmembrane region" description="Helical" evidence="5">
    <location>
        <begin position="153"/>
        <end position="171"/>
    </location>
</feature>
<name>A0A6A5R9L4_9PLEO</name>
<dbReference type="InterPro" id="IPR003807">
    <property type="entry name" value="DUF202"/>
</dbReference>
<evidence type="ECO:0000313" key="8">
    <source>
        <dbReference type="Proteomes" id="UP000800082"/>
    </source>
</evidence>
<evidence type="ECO:0000256" key="2">
    <source>
        <dbReference type="ARBA" id="ARBA00022692"/>
    </source>
</evidence>
<evidence type="ECO:0000256" key="4">
    <source>
        <dbReference type="ARBA" id="ARBA00023136"/>
    </source>
</evidence>
<evidence type="ECO:0000256" key="1">
    <source>
        <dbReference type="ARBA" id="ARBA00004127"/>
    </source>
</evidence>
<keyword evidence="8" id="KW-1185">Reference proteome</keyword>
<dbReference type="GeneID" id="54346758"/>
<evidence type="ECO:0000259" key="6">
    <source>
        <dbReference type="Pfam" id="PF02656"/>
    </source>
</evidence>
<proteinExistence type="predicted"/>
<dbReference type="PANTHER" id="PTHR34187:SF3">
    <property type="entry name" value="DUF DOMAIN PROTEIN (AFU_ORTHOLOGUE AFUA_6G11150)"/>
    <property type="match status" value="1"/>
</dbReference>
<keyword evidence="2 5" id="KW-0812">Transmembrane</keyword>
<dbReference type="RefSeq" id="XP_033444203.1">
    <property type="nucleotide sequence ID" value="XM_033589111.1"/>
</dbReference>
<feature type="domain" description="DUF202" evidence="6">
    <location>
        <begin position="65"/>
        <end position="135"/>
    </location>
</feature>
<keyword evidence="3 5" id="KW-1133">Transmembrane helix</keyword>
<evidence type="ECO:0000256" key="3">
    <source>
        <dbReference type="ARBA" id="ARBA00022989"/>
    </source>
</evidence>
<dbReference type="GO" id="GO:0012505">
    <property type="term" value="C:endomembrane system"/>
    <property type="evidence" value="ECO:0007669"/>
    <property type="project" value="UniProtKB-SubCell"/>
</dbReference>
<accession>A0A6A5R9L4</accession>
<dbReference type="Pfam" id="PF02656">
    <property type="entry name" value="DUF202"/>
    <property type="match status" value="1"/>
</dbReference>
<dbReference type="AlphaFoldDB" id="A0A6A5R9L4"/>
<dbReference type="EMBL" id="ML978999">
    <property type="protein sequence ID" value="KAF1923950.1"/>
    <property type="molecule type" value="Genomic_DNA"/>
</dbReference>
<sequence length="177" mass="19841">MDFRSLDRMGDSDESILDEPYRPFYNVFAPKPVLVKQGNDYDRAVFRERPLLGVLLFDNDASEARDIAANERTFLSWLKLSVYMSIVAVAIVLNFHLKSKPLALERKWSLPLGIVFWLLSLACLLSGVANYIATVTGYSHRQALVQTGWKTQTVFTVVAAAIVATCVLLLSTNAQNR</sequence>